<keyword evidence="2" id="KW-0813">Transport</keyword>
<keyword evidence="3" id="KW-1003">Cell membrane</keyword>
<feature type="transmembrane region" description="Helical" evidence="7">
    <location>
        <begin position="77"/>
        <end position="95"/>
    </location>
</feature>
<evidence type="ECO:0000313" key="9">
    <source>
        <dbReference type="EMBL" id="MDY0871204.1"/>
    </source>
</evidence>
<feature type="transmembrane region" description="Helical" evidence="7">
    <location>
        <begin position="326"/>
        <end position="348"/>
    </location>
</feature>
<feature type="transmembrane region" description="Helical" evidence="7">
    <location>
        <begin position="135"/>
        <end position="156"/>
    </location>
</feature>
<evidence type="ECO:0000313" key="10">
    <source>
        <dbReference type="Proteomes" id="UP001271769"/>
    </source>
</evidence>
<dbReference type="InterPro" id="IPR036259">
    <property type="entry name" value="MFS_trans_sf"/>
</dbReference>
<dbReference type="PANTHER" id="PTHR23521:SF2">
    <property type="entry name" value="TRANSPORTER MFS SUPERFAMILY"/>
    <property type="match status" value="1"/>
</dbReference>
<dbReference type="Gene3D" id="1.20.1250.20">
    <property type="entry name" value="MFS general substrate transporter like domains"/>
    <property type="match status" value="2"/>
</dbReference>
<dbReference type="InterPro" id="IPR047200">
    <property type="entry name" value="MFS_YcaD-like"/>
</dbReference>
<dbReference type="PROSITE" id="PS50850">
    <property type="entry name" value="MFS"/>
    <property type="match status" value="1"/>
</dbReference>
<dbReference type="Pfam" id="PF07690">
    <property type="entry name" value="MFS_1"/>
    <property type="match status" value="1"/>
</dbReference>
<protein>
    <submittedName>
        <fullName evidence="9">MFS transporter</fullName>
    </submittedName>
</protein>
<feature type="transmembrane region" description="Helical" evidence="7">
    <location>
        <begin position="360"/>
        <end position="380"/>
    </location>
</feature>
<proteinExistence type="predicted"/>
<feature type="transmembrane region" description="Helical" evidence="7">
    <location>
        <begin position="292"/>
        <end position="314"/>
    </location>
</feature>
<feature type="transmembrane region" description="Helical" evidence="7">
    <location>
        <begin position="101"/>
        <end position="123"/>
    </location>
</feature>
<accession>A0ABU5DW85</accession>
<keyword evidence="6 7" id="KW-0472">Membrane</keyword>
<keyword evidence="5 7" id="KW-1133">Transmembrane helix</keyword>
<dbReference type="InterPro" id="IPR011701">
    <property type="entry name" value="MFS"/>
</dbReference>
<evidence type="ECO:0000256" key="4">
    <source>
        <dbReference type="ARBA" id="ARBA00022692"/>
    </source>
</evidence>
<feature type="transmembrane region" description="Helical" evidence="7">
    <location>
        <begin position="203"/>
        <end position="224"/>
    </location>
</feature>
<feature type="transmembrane region" description="Helical" evidence="7">
    <location>
        <begin position="239"/>
        <end position="257"/>
    </location>
</feature>
<feature type="transmembrane region" description="Helical" evidence="7">
    <location>
        <begin position="40"/>
        <end position="65"/>
    </location>
</feature>
<dbReference type="SUPFAM" id="SSF103473">
    <property type="entry name" value="MFS general substrate transporter"/>
    <property type="match status" value="1"/>
</dbReference>
<comment type="subcellular location">
    <subcellularLocation>
        <location evidence="1">Cell membrane</location>
        <topology evidence="1">Multi-pass membrane protein</topology>
    </subcellularLocation>
</comment>
<feature type="domain" description="Major facilitator superfamily (MFS) profile" evidence="8">
    <location>
        <begin position="199"/>
        <end position="425"/>
    </location>
</feature>
<feature type="transmembrane region" description="Helical" evidence="7">
    <location>
        <begin position="269"/>
        <end position="286"/>
    </location>
</feature>
<dbReference type="PANTHER" id="PTHR23521">
    <property type="entry name" value="TRANSPORTER MFS SUPERFAMILY"/>
    <property type="match status" value="1"/>
</dbReference>
<evidence type="ECO:0000256" key="3">
    <source>
        <dbReference type="ARBA" id="ARBA00022475"/>
    </source>
</evidence>
<keyword evidence="4 7" id="KW-0812">Transmembrane</keyword>
<evidence type="ECO:0000256" key="5">
    <source>
        <dbReference type="ARBA" id="ARBA00022989"/>
    </source>
</evidence>
<sequence length="425" mass="45214">MLQGVWRAMQPVLPVLIGITLIETALGVLMPLIGIQLSRWGVSSIVVGIAASAYFVGFLAGTLFCQRIIKRVGHIRAFGVFVVLAADATVLHLVIQDAYFWIAFRAIAGFALAGGFVVIESWLNDKSSDDTRSKIFAIYTVVSWGASGISPLLLNIDDPTGVLLFALCTVCMASAMIPLGLTKIGNPVIAEHVHLSIPRLFKASPLGVVCCFGAGFLNGALYGLLPNYIDGLAMGEKELSFLILIGTIAVLLSQFPIGHAADVYGRRPIIIGTVAASCLLCFIIFATPELPYIFLLCLFFLLSAFQSPLYALGIGQTSDYVAKKEFVAASSGLLFAWGLGASIGPSLAGVTMNELGPRGLFLFVGCGYGLIAAFALYRVLRRKAKTPEEQSNFVAVPAVQGAYGAPELDPRGEHMPHVGAKPMPD</sequence>
<dbReference type="CDD" id="cd17477">
    <property type="entry name" value="MFS_YcaD_like"/>
    <property type="match status" value="1"/>
</dbReference>
<organism evidence="9 10">
    <name type="scientific">Dongia rigui</name>
    <dbReference type="NCBI Taxonomy" id="940149"/>
    <lineage>
        <taxon>Bacteria</taxon>
        <taxon>Pseudomonadati</taxon>
        <taxon>Pseudomonadota</taxon>
        <taxon>Alphaproteobacteria</taxon>
        <taxon>Rhodospirillales</taxon>
        <taxon>Dongiaceae</taxon>
        <taxon>Dongia</taxon>
    </lineage>
</organism>
<comment type="caution">
    <text evidence="9">The sequence shown here is derived from an EMBL/GenBank/DDBJ whole genome shotgun (WGS) entry which is preliminary data.</text>
</comment>
<gene>
    <name evidence="9" type="ORF">SMD31_04705</name>
</gene>
<evidence type="ECO:0000256" key="2">
    <source>
        <dbReference type="ARBA" id="ARBA00022448"/>
    </source>
</evidence>
<evidence type="ECO:0000256" key="7">
    <source>
        <dbReference type="SAM" id="Phobius"/>
    </source>
</evidence>
<feature type="transmembrane region" description="Helical" evidence="7">
    <location>
        <begin position="12"/>
        <end position="34"/>
    </location>
</feature>
<dbReference type="RefSeq" id="WP_320499569.1">
    <property type="nucleotide sequence ID" value="NZ_JAXCLX010000001.1"/>
</dbReference>
<evidence type="ECO:0000256" key="6">
    <source>
        <dbReference type="ARBA" id="ARBA00023136"/>
    </source>
</evidence>
<evidence type="ECO:0000256" key="1">
    <source>
        <dbReference type="ARBA" id="ARBA00004651"/>
    </source>
</evidence>
<dbReference type="EMBL" id="JAXCLX010000001">
    <property type="protein sequence ID" value="MDY0871204.1"/>
    <property type="molecule type" value="Genomic_DNA"/>
</dbReference>
<feature type="transmembrane region" description="Helical" evidence="7">
    <location>
        <begin position="162"/>
        <end position="182"/>
    </location>
</feature>
<name>A0ABU5DW85_9PROT</name>
<dbReference type="InterPro" id="IPR020846">
    <property type="entry name" value="MFS_dom"/>
</dbReference>
<dbReference type="Proteomes" id="UP001271769">
    <property type="component" value="Unassembled WGS sequence"/>
</dbReference>
<evidence type="ECO:0000259" key="8">
    <source>
        <dbReference type="PROSITE" id="PS50850"/>
    </source>
</evidence>
<reference evidence="9 10" key="1">
    <citation type="journal article" date="2013" name="Antonie Van Leeuwenhoek">
        <title>Dongia rigui sp. nov., isolated from freshwater of a large wetland in Korea.</title>
        <authorList>
            <person name="Baik K.S."/>
            <person name="Hwang Y.M."/>
            <person name="Choi J.S."/>
            <person name="Kwon J."/>
            <person name="Seong C.N."/>
        </authorList>
    </citation>
    <scope>NUCLEOTIDE SEQUENCE [LARGE SCALE GENOMIC DNA]</scope>
    <source>
        <strain evidence="9 10">04SU4-P</strain>
    </source>
</reference>
<keyword evidence="10" id="KW-1185">Reference proteome</keyword>